<name>A0A448WPP2_9PLAT</name>
<dbReference type="EMBL" id="CAAALY010030793">
    <property type="protein sequence ID" value="VEL17031.1"/>
    <property type="molecule type" value="Genomic_DNA"/>
</dbReference>
<gene>
    <name evidence="1" type="ORF">PXEA_LOCUS10471</name>
</gene>
<organism evidence="1 2">
    <name type="scientific">Protopolystoma xenopodis</name>
    <dbReference type="NCBI Taxonomy" id="117903"/>
    <lineage>
        <taxon>Eukaryota</taxon>
        <taxon>Metazoa</taxon>
        <taxon>Spiralia</taxon>
        <taxon>Lophotrochozoa</taxon>
        <taxon>Platyhelminthes</taxon>
        <taxon>Monogenea</taxon>
        <taxon>Polyopisthocotylea</taxon>
        <taxon>Polystomatidea</taxon>
        <taxon>Polystomatidae</taxon>
        <taxon>Protopolystoma</taxon>
    </lineage>
</organism>
<reference evidence="1" key="1">
    <citation type="submission" date="2018-11" db="EMBL/GenBank/DDBJ databases">
        <authorList>
            <consortium name="Pathogen Informatics"/>
        </authorList>
    </citation>
    <scope>NUCLEOTIDE SEQUENCE</scope>
</reference>
<protein>
    <submittedName>
        <fullName evidence="1">Uncharacterized protein</fullName>
    </submittedName>
</protein>
<accession>A0A448WPP2</accession>
<sequence>MLLTNSTSPSQKENVLPPHVRSWLRIEQSMPRPWSIESRTTIYFTPSSRKIAMEISSLKTHPLLKWLSSILLAHIYRPEPKVGLQLVVN</sequence>
<keyword evidence="2" id="KW-1185">Reference proteome</keyword>
<dbReference type="AlphaFoldDB" id="A0A448WPP2"/>
<evidence type="ECO:0000313" key="2">
    <source>
        <dbReference type="Proteomes" id="UP000784294"/>
    </source>
</evidence>
<proteinExistence type="predicted"/>
<evidence type="ECO:0000313" key="1">
    <source>
        <dbReference type="EMBL" id="VEL17031.1"/>
    </source>
</evidence>
<dbReference type="Proteomes" id="UP000784294">
    <property type="component" value="Unassembled WGS sequence"/>
</dbReference>
<comment type="caution">
    <text evidence="1">The sequence shown here is derived from an EMBL/GenBank/DDBJ whole genome shotgun (WGS) entry which is preliminary data.</text>
</comment>